<feature type="region of interest" description="Disordered" evidence="2">
    <location>
        <begin position="1"/>
        <end position="268"/>
    </location>
</feature>
<dbReference type="GeneTree" id="ENSGT00530000065415"/>
<evidence type="ECO:0000256" key="1">
    <source>
        <dbReference type="PROSITE-ProRule" id="PRU00042"/>
    </source>
</evidence>
<dbReference type="Proteomes" id="UP000233160">
    <property type="component" value="Unassembled WGS sequence"/>
</dbReference>
<feature type="region of interest" description="Disordered" evidence="2">
    <location>
        <begin position="1628"/>
        <end position="1652"/>
    </location>
</feature>
<feature type="compositionally biased region" description="Basic and acidic residues" evidence="2">
    <location>
        <begin position="3113"/>
        <end position="3123"/>
    </location>
</feature>
<feature type="compositionally biased region" description="Basic and acidic residues" evidence="2">
    <location>
        <begin position="951"/>
        <end position="974"/>
    </location>
</feature>
<feature type="compositionally biased region" description="Basic residues" evidence="2">
    <location>
        <begin position="912"/>
        <end position="921"/>
    </location>
</feature>
<feature type="compositionally biased region" description="Basic residues" evidence="2">
    <location>
        <begin position="1072"/>
        <end position="1086"/>
    </location>
</feature>
<feature type="region of interest" description="Disordered" evidence="2">
    <location>
        <begin position="2856"/>
        <end position="2875"/>
    </location>
</feature>
<dbReference type="PROSITE" id="PS00028">
    <property type="entry name" value="ZINC_FINGER_C2H2_1"/>
    <property type="match status" value="5"/>
</dbReference>
<feature type="domain" description="C2H2-type" evidence="3">
    <location>
        <begin position="2370"/>
        <end position="2398"/>
    </location>
</feature>
<feature type="compositionally biased region" description="Basic residues" evidence="2">
    <location>
        <begin position="2385"/>
        <end position="2396"/>
    </location>
</feature>
<feature type="domain" description="C2H2-type" evidence="3">
    <location>
        <begin position="2966"/>
        <end position="2993"/>
    </location>
</feature>
<feature type="compositionally biased region" description="Low complexity" evidence="2">
    <location>
        <begin position="740"/>
        <end position="754"/>
    </location>
</feature>
<feature type="compositionally biased region" description="Low complexity" evidence="2">
    <location>
        <begin position="3595"/>
        <end position="3605"/>
    </location>
</feature>
<feature type="compositionally biased region" description="Basic residues" evidence="2">
    <location>
        <begin position="1025"/>
        <end position="1039"/>
    </location>
</feature>
<feature type="compositionally biased region" description="Basic residues" evidence="2">
    <location>
        <begin position="3088"/>
        <end position="3097"/>
    </location>
</feature>
<feature type="region of interest" description="Disordered" evidence="2">
    <location>
        <begin position="2930"/>
        <end position="2959"/>
    </location>
</feature>
<dbReference type="InterPro" id="IPR039270">
    <property type="entry name" value="ZNF469"/>
</dbReference>
<gene>
    <name evidence="4" type="primary">ZNF469</name>
</gene>
<dbReference type="STRING" id="379532.ENSPCOP00000018901"/>
<dbReference type="InterPro" id="IPR036236">
    <property type="entry name" value="Znf_C2H2_sf"/>
</dbReference>
<dbReference type="PANTHER" id="PTHR21465:SF2">
    <property type="entry name" value="ZINC FINGER PROTEIN 469"/>
    <property type="match status" value="1"/>
</dbReference>
<feature type="compositionally biased region" description="Basic residues" evidence="2">
    <location>
        <begin position="2513"/>
        <end position="2528"/>
    </location>
</feature>
<feature type="compositionally biased region" description="Basic and acidic residues" evidence="2">
    <location>
        <begin position="1528"/>
        <end position="1543"/>
    </location>
</feature>
<sequence length="3794" mass="393597">MPGEQPQGAPPPARTGDPQPCQVASGLGCPCQPPCEGHTPASGPTKATRETGHGAQAVEPPEAQPRPAREGVPKAPLLRTKALGSGPGKGGGLRAPPGRSRSQGRVRPAGGTASSTQQPYGLSIASSRAKPALDNAPEGRQLEAAQPPEAEDPRTPLRPGLPRAEARPPPEELSFQRCFPETPSSFTSTNYTSANATPGPPALRAPPSRGASPLRPASHLEFQASGADSWPPAAENSFPGANFGVPPAEPEPLPKVSRPGGPTGVPFQFSFPALHGPGTKPFRADTARHEYANGALVFAFHQPPGAWTEEAVGTGPAYPPAPPPLPCYPGQPGTLDPPSNLSSALSAPGVAHPAPTPFSDGLHKSLTKALPDRPPSAQDGLGSPRGALNSLPQRRFPGQACGARVDASPGPLDTELATPGPPPARLPPLWDPAAAPYPAPALGPLAPPRSSFFKGQPGPGQRLCLPRSPPLPWAQMLPTAGPSPHQMEVPSRLPFPTAVPEWQGGSQGALGTASQTAGPGEKLVAMRSGPGQLGGSPGLFPYSGPQDPGAQPLFFGVAQPQLSPRGTPSLPPPRVVGASPSESPLPSPATNTAGSTCSSLSPLSSSPANPSSEESQLQGPLGPPSFFHQSPEPPHAHPTHFQAEPAKAFAFPADGLGAEGAVQCLEEAPFPHEPPPYPTQHFSLSSASLDQLDVLLTCRQCDRNYSSLAAFLAHRQFCSLLLARAKDGHQQPQGPPGLPSPSAAPRAAAADAHAGGLNHGKAVPFPLAGDVQADGKDDALRMSVLPGLATAAFPLPATDLDMEDDAKLDSLITEALNGMEYQSDSPEIDSSFIDVFTDEEPSGPRGPGTGQPPKARVGPAPESKAQPPLVAATTEPQGPRPVDGGCPTRSGPKTRSLGLAPAEADGSSLGRQQRRGKQLKLFRKELDVANTTKGPSGGARAACLRPRRKGSRAERPRPRARDLRTQAPKGRADPDTQGPRAAPVPEETGSPRHLRQPPRKDPKRKKAGAGTWSKELIHKIVQQKNKLHRRQARRVRGRRGSLVAEGPPPGAEDGGLRECEDASESEDELPRQRGRPPRGRRWHRGEKRKDADLAWGPRADRQLQGPSQALRQRTGELGGLPSPEQPCSPHPGPPPSPEAAERGPTCANHPTAAPQHAPQVPTDTETPEENQPLLDVPQEAKRPEVAEKSPPDPVKPREVSSPPPATYVKGSPSPPAPERAPPGREDAGSPKHSGSSPAPGPGSLLGAPGCMRPPASRDREDSAAHQPGGFLGPVANVTDTAYPEPTILFSKNSDLAGPAHAKGHPTGVPIAKKGPHPYSGTPSELFLGPKDLAGCFPEVLYSKPPAADTPPARGPCLCRDGEDACFLEPKPPEHRPYADETDPAKARSPLTLESTSLFPGLAVDGFGPPLYDSLSAHRDTHAPLAHAGPALAKPPVDPPYPSFLLLEEVAPMLPSHFPDLSAGRAFGEKRPGEGALVPSPPPAPGKGSERSSAFVRSLSEEELEIQRLVTELESQLRRSGGSPGAPGERGEAERASGADRSARTEPSAPHRNAADLAGAGASSPRQEAAETAVATTEGALGISPEQGPRPATRHPGEAAASSGTQEDLASGAPLCPPRASCSFQLVQKATVSEAEGEGRVPSDVCLPDPGGQLEPLLDAERLAECSPNRALSFPQNKDIAGTRERADARLLRPCAQGGGLFPESQEVAGPCGEHPALGSLGGPAAHPAPGLAFQDDRALPLDATGPPGARHSEAAQGPSVGRTGGAGGLLHPMAGGPGSKGIEFAPAGASSLTAPPGREAQAGPGERPQDPTLSPQLQLLGAEAAGSKDNTQGSQGPPPVDAQSPQRGDPSALEGHRVKGKDVACSPAQSSFGGEQGTAVPAAAGRQPGPKADRHLGLLGPSEEPEGQGQASRLQPDNWGLPGGSDSPAPGTGPETALAGPVGGAGAACEGRRVALGPQNEAQPSPSPPSPAGEPPVPAPTAAHTQSGAEDQTPEKATGPGLDKQLPLARPSPASPLGGLAACAPSPIAPATPSVCSLKHLPQQDPPTWTSGATRARGEQRGLLPASPPSKEPPSPGLLPACPPAWAPLGGAGCVQPLTDAAAGGPPGAAPSLTTRPCDPKETLAHHPLLGDSSPLGDPPSQPGFVSISGDSMLRLPEEPRKERPADSPASDTPPPPVGATSPKVTSHPARDETGAARGLQAPEPPCGGAPPTTSPAGLPKGPSPPSPSSAAQLGCREAQGVVAVPTDPTMLGTTGPDGHTCLEGELGTSSQGQPEPGAPEAGHCSVTEVPTVACPPAGLGLGRTTSPNSTARDFRPHSPQSHRNVLFQAPQEDPLSPQDVEQRPHGFKKKPVSTENGLWKGQATSGPPVTCELCAASFRSRPGLSRHKARKHQPRKGTAQPSPATPTCRPPGKKSHRAPRKDRQRHCLTGPCRTAGPPPAQGSKEVRQGLGAPRTPRPHPPGLLERGARARSPASEPSRPDPLGPGELHPKQAEKREDQVQPPGAPSNSAGKSKKKGGKPGARRFRERARGPADVISDKPRSSPDRPAPPSCRLPREGDLAPSETEGTAETGAGALCAEGTPRDQATRRRRTEEAPAGEWPAGRDGAWARGPWGPRQASTVAEPPQAARSKSAEGSGGAESRPEEGVWEGHAPPLGPPGPPETPSSDGGLLDEPGARGAVQGPEGPTAEAPSPGLGDPLSLFDDEVSFSQLFPLGGRFTRKKRNPRVYGKRCEKPRRPPPPPEPSSEAGSSSPLPCARLPTDLSDSGSLCLSHEEPWEDEVAGLPEPFLPDGFLGSKVSGADRWAPGLSLWAPEPSGEAGTEKAAACHPEDDRPETIPELHMVPAAWRGRELWVPADDTPSSLGDASPEPPNLERERFDSGFPGNADLLPLPPVDFEALSPKVEVQDLCFLGPFEDPVDLPGTSCLNFKATAKPQGPRNERTEAAAGPRGAQGREPPAQGKRAAYKCRACFQRFRRLAELDLHKLAHSPSPHPTCYMCVERRFGSRELLREHLQDKHLQGKAGPWACGMCLKEVADVWMYNQHLREHAVQFARRGQVRRSLGDLPGCLEGGSPIARLLSSVTEPASKPHRGRRSGGKAHGSPREPSGPARGAGKESPRERAKPRARAAASGRDGASTPDAWATPAAAGSSAALPGPSKTAPSPSPDPWSGSEPLLQAIPVHADCKDPSRDCHHCGKRFPKPFKLQRHLAVHSPQRVYLCPRCPRVYPEHRQLLAHLGAAHGAKEQQELQHTPLYACELCADVMHITKKSFACSSCNYTFAKKEQFDRHMDKHLRRGQQPFTFRGVRRPGAPGQKAPALEGTLPSKRRRVAVPSSPPGPSVDGPLSRGSSPALLQVGPEAAPSTTEGPPKTLERPEDPAGPTAGRCDLPPDLQEDPPPALSPFPTASADSRGDLKPDRALERPEDEASPGSPGPLVQPALLSGGALPQPGARGQATEGKGAPLTPSGKRRTPGPRAKCGPEHSQEDPSLFQKEKQVSTCRMVPEGDTGVPSHKGNATRPGACRSSSKDRSAASTPSPAPKLPVQPRKASGSLAPGELVRGTENGTKATTPKDRPGPSSQGSGGPRPGTKTGGGSQPQPASGQLQSETATTPARPGCPGQSPAPDKTPPQAQAKGCTKGPRGAGDQGPRPSPGPREKGGGGEKRRKGQVPGLTGSENAGSLGRAPPAPDRPPRAPRKQATPSRVPPAKPRPSSQNSKPRPQPSEPGHAHRKEAQGRAFPQARPLLRPPRRGRAVHGAEPADRGYRTAEAQSDLLSQLFGQRLTGFKIPLKKDTSE</sequence>
<feature type="compositionally biased region" description="Low complexity" evidence="2">
    <location>
        <begin position="1714"/>
        <end position="1732"/>
    </location>
</feature>
<feature type="compositionally biased region" description="Pro residues" evidence="2">
    <location>
        <begin position="2655"/>
        <end position="2664"/>
    </location>
</feature>
<feature type="compositionally biased region" description="Basic and acidic residues" evidence="2">
    <location>
        <begin position="2582"/>
        <end position="2595"/>
    </location>
</feature>
<feature type="region of interest" description="Disordered" evidence="2">
    <location>
        <begin position="3297"/>
        <end position="3767"/>
    </location>
</feature>
<feature type="compositionally biased region" description="Polar residues" evidence="2">
    <location>
        <begin position="112"/>
        <end position="126"/>
    </location>
</feature>
<feature type="compositionally biased region" description="Gly residues" evidence="2">
    <location>
        <begin position="3580"/>
        <end position="3594"/>
    </location>
</feature>
<keyword evidence="5" id="KW-1185">Reference proteome</keyword>
<feature type="compositionally biased region" description="Basic residues" evidence="2">
    <location>
        <begin position="2412"/>
        <end position="2427"/>
    </location>
</feature>
<feature type="compositionally biased region" description="Low complexity" evidence="2">
    <location>
        <begin position="330"/>
        <end position="348"/>
    </location>
</feature>
<dbReference type="PROSITE" id="PS50157">
    <property type="entry name" value="ZINC_FINGER_C2H2_2"/>
    <property type="match status" value="5"/>
</dbReference>
<feature type="region of interest" description="Disordered" evidence="2">
    <location>
        <begin position="836"/>
        <end position="1278"/>
    </location>
</feature>
<feature type="compositionally biased region" description="Basic and acidic residues" evidence="2">
    <location>
        <begin position="2529"/>
        <end position="2545"/>
    </location>
</feature>
<proteinExistence type="predicted"/>
<dbReference type="Gene3D" id="3.30.160.60">
    <property type="entry name" value="Classic Zinc Finger"/>
    <property type="match status" value="1"/>
</dbReference>
<dbReference type="GO" id="GO:1903053">
    <property type="term" value="P:regulation of extracellular matrix organization"/>
    <property type="evidence" value="ECO:0007669"/>
    <property type="project" value="Ensembl"/>
</dbReference>
<feature type="region of interest" description="Disordered" evidence="2">
    <location>
        <begin position="1705"/>
        <end position="2702"/>
    </location>
</feature>
<dbReference type="GO" id="GO:0008270">
    <property type="term" value="F:zinc ion binding"/>
    <property type="evidence" value="ECO:0007669"/>
    <property type="project" value="UniProtKB-KW"/>
</dbReference>
<protein>
    <submittedName>
        <fullName evidence="4">Zinc finger protein 469</fullName>
    </submittedName>
</protein>
<feature type="compositionally biased region" description="Low complexity" evidence="2">
    <location>
        <begin position="3127"/>
        <end position="3158"/>
    </location>
</feature>
<feature type="region of interest" description="Disordered" evidence="2">
    <location>
        <begin position="448"/>
        <end position="640"/>
    </location>
</feature>
<feature type="compositionally biased region" description="Pro residues" evidence="2">
    <location>
        <begin position="419"/>
        <end position="432"/>
    </location>
</feature>
<feature type="compositionally biased region" description="Pro residues" evidence="2">
    <location>
        <begin position="317"/>
        <end position="329"/>
    </location>
</feature>
<feature type="domain" description="C2H2-type" evidence="3">
    <location>
        <begin position="3190"/>
        <end position="3217"/>
    </location>
</feature>
<dbReference type="SUPFAM" id="SSF57667">
    <property type="entry name" value="beta-beta-alpha zinc fingers"/>
    <property type="match status" value="1"/>
</dbReference>
<reference evidence="4" key="2">
    <citation type="submission" date="2025-09" db="UniProtKB">
        <authorList>
            <consortium name="Ensembl"/>
        </authorList>
    </citation>
    <scope>IDENTIFICATION</scope>
</reference>
<feature type="compositionally biased region" description="Basic and acidic residues" evidence="2">
    <location>
        <begin position="2489"/>
        <end position="2500"/>
    </location>
</feature>
<feature type="region of interest" description="Disordered" evidence="2">
    <location>
        <begin position="1513"/>
        <end position="1614"/>
    </location>
</feature>
<feature type="domain" description="C2H2-type" evidence="3">
    <location>
        <begin position="3218"/>
        <end position="3246"/>
    </location>
</feature>
<feature type="compositionally biased region" description="Low complexity" evidence="2">
    <location>
        <begin position="2746"/>
        <end position="2756"/>
    </location>
</feature>
<feature type="compositionally biased region" description="Pro residues" evidence="2">
    <location>
        <begin position="1965"/>
        <end position="1979"/>
    </location>
</feature>
<feature type="compositionally biased region" description="Basic and acidic residues" evidence="2">
    <location>
        <begin position="2156"/>
        <end position="2166"/>
    </location>
</feature>
<feature type="compositionally biased region" description="Low complexity" evidence="2">
    <location>
        <begin position="1230"/>
        <end position="1249"/>
    </location>
</feature>
<feature type="compositionally biased region" description="Basic and acidic residues" evidence="2">
    <location>
        <begin position="1178"/>
        <end position="1198"/>
    </location>
</feature>
<keyword evidence="1" id="KW-0863">Zinc-finger</keyword>
<feature type="region of interest" description="Disordered" evidence="2">
    <location>
        <begin position="2810"/>
        <end position="2837"/>
    </location>
</feature>
<dbReference type="GO" id="GO:0000122">
    <property type="term" value="P:negative regulation of transcription by RNA polymerase II"/>
    <property type="evidence" value="ECO:0007669"/>
    <property type="project" value="Ensembl"/>
</dbReference>
<dbReference type="Pfam" id="PF00096">
    <property type="entry name" value="zf-C2H2"/>
    <property type="match status" value="1"/>
</dbReference>
<feature type="region of interest" description="Disordered" evidence="2">
    <location>
        <begin position="3080"/>
        <end position="3174"/>
    </location>
</feature>
<feature type="compositionally biased region" description="Low complexity" evidence="2">
    <location>
        <begin position="2565"/>
        <end position="2581"/>
    </location>
</feature>
<evidence type="ECO:0000259" key="3">
    <source>
        <dbReference type="PROSITE" id="PS50157"/>
    </source>
</evidence>
<feature type="compositionally biased region" description="Basic and acidic residues" evidence="2">
    <location>
        <begin position="3478"/>
        <end position="3495"/>
    </location>
</feature>
<feature type="compositionally biased region" description="Low complexity" evidence="2">
    <location>
        <begin position="2006"/>
        <end position="2017"/>
    </location>
</feature>
<keyword evidence="1" id="KW-0862">Zinc</keyword>
<keyword evidence="1" id="KW-0479">Metal-binding</keyword>
<evidence type="ECO:0000313" key="5">
    <source>
        <dbReference type="Proteomes" id="UP000233160"/>
    </source>
</evidence>
<evidence type="ECO:0000313" key="4">
    <source>
        <dbReference type="Ensembl" id="ENSPCOP00000018901.1"/>
    </source>
</evidence>
<feature type="compositionally biased region" description="Basic residues" evidence="2">
    <location>
        <begin position="2719"/>
        <end position="2730"/>
    </location>
</feature>
<feature type="region of interest" description="Disordered" evidence="2">
    <location>
        <begin position="2715"/>
        <end position="2778"/>
    </location>
</feature>
<evidence type="ECO:0000256" key="2">
    <source>
        <dbReference type="SAM" id="MobiDB-lite"/>
    </source>
</evidence>
<dbReference type="Ensembl" id="ENSPCOT00000029546.1">
    <property type="protein sequence ID" value="ENSPCOP00000018901.1"/>
    <property type="gene ID" value="ENSPCOG00000021371.1"/>
</dbReference>
<feature type="compositionally biased region" description="Polar residues" evidence="2">
    <location>
        <begin position="182"/>
        <end position="196"/>
    </location>
</feature>
<feature type="region of interest" description="Disordered" evidence="2">
    <location>
        <begin position="311"/>
        <end position="432"/>
    </location>
</feature>
<organism evidence="4 5">
    <name type="scientific">Propithecus coquereli</name>
    <name type="common">Coquerel's sifaka</name>
    <name type="synonym">Propithecus verreauxi coquereli</name>
    <dbReference type="NCBI Taxonomy" id="379532"/>
    <lineage>
        <taxon>Eukaryota</taxon>
        <taxon>Metazoa</taxon>
        <taxon>Chordata</taxon>
        <taxon>Craniata</taxon>
        <taxon>Vertebrata</taxon>
        <taxon>Euteleostomi</taxon>
        <taxon>Mammalia</taxon>
        <taxon>Eutheria</taxon>
        <taxon>Euarchontoglires</taxon>
        <taxon>Primates</taxon>
        <taxon>Strepsirrhini</taxon>
        <taxon>Lemuriformes</taxon>
        <taxon>Indriidae</taxon>
        <taxon>Propithecus</taxon>
    </lineage>
</organism>
<feature type="compositionally biased region" description="Low complexity" evidence="2">
    <location>
        <begin position="598"/>
        <end position="615"/>
    </location>
</feature>
<feature type="compositionally biased region" description="Pro residues" evidence="2">
    <location>
        <begin position="1123"/>
        <end position="1137"/>
    </location>
</feature>
<feature type="region of interest" description="Disordered" evidence="2">
    <location>
        <begin position="1298"/>
        <end position="1321"/>
    </location>
</feature>
<feature type="compositionally biased region" description="Pro residues" evidence="2">
    <location>
        <begin position="2066"/>
        <end position="2086"/>
    </location>
</feature>
<feature type="region of interest" description="Disordered" evidence="2">
    <location>
        <begin position="1463"/>
        <end position="1498"/>
    </location>
</feature>
<feature type="domain" description="C2H2-type" evidence="3">
    <location>
        <begin position="3271"/>
        <end position="3300"/>
    </location>
</feature>
<dbReference type="PANTHER" id="PTHR21465">
    <property type="entry name" value="ZINC FINGER PROTEIN 469"/>
    <property type="match status" value="1"/>
</dbReference>
<feature type="compositionally biased region" description="Low complexity" evidence="2">
    <location>
        <begin position="1569"/>
        <end position="1579"/>
    </location>
</feature>
<reference evidence="4" key="1">
    <citation type="submission" date="2025-08" db="UniProtKB">
        <authorList>
            <consortium name="Ensembl"/>
        </authorList>
    </citation>
    <scope>IDENTIFICATION</scope>
</reference>
<dbReference type="InterPro" id="IPR013087">
    <property type="entry name" value="Znf_C2H2_type"/>
</dbReference>
<feature type="region of interest" description="Disordered" evidence="2">
    <location>
        <begin position="728"/>
        <end position="754"/>
    </location>
</feature>
<feature type="compositionally biased region" description="Basic and acidic residues" evidence="2">
    <location>
        <begin position="3410"/>
        <end position="3422"/>
    </location>
</feature>
<dbReference type="SMART" id="SM00355">
    <property type="entry name" value="ZnF_C2H2"/>
    <property type="match status" value="8"/>
</dbReference>
<feature type="compositionally biased region" description="Basic residues" evidence="2">
    <location>
        <begin position="992"/>
        <end position="1007"/>
    </location>
</feature>
<name>A0A2K6FY46_PROCO</name>
<accession>A0A2K6FY46</accession>